<accession>A0A074KQV3</accession>
<dbReference type="EMBL" id="JMIH01000024">
    <property type="protein sequence ID" value="KEO72341.1"/>
    <property type="molecule type" value="Genomic_DNA"/>
</dbReference>
<dbReference type="AlphaFoldDB" id="A0A074KQV3"/>
<dbReference type="GO" id="GO:0006281">
    <property type="term" value="P:DNA repair"/>
    <property type="evidence" value="ECO:0007669"/>
    <property type="project" value="UniProtKB-KW"/>
</dbReference>
<keyword evidence="9" id="KW-0812">Transmembrane</keyword>
<comment type="cofactor">
    <cofactor evidence="1">
        <name>Mn(2+)</name>
        <dbReference type="ChEBI" id="CHEBI:29035"/>
    </cofactor>
</comment>
<evidence type="ECO:0000256" key="9">
    <source>
        <dbReference type="SAM" id="Phobius"/>
    </source>
</evidence>
<dbReference type="PANTHER" id="PTHR15822">
    <property type="entry name" value="TRAF AND TNF RECEPTOR-ASSOCIATED PROTEIN"/>
    <property type="match status" value="1"/>
</dbReference>
<dbReference type="eggNOG" id="COG3021">
    <property type="taxonomic scope" value="Bacteria"/>
</dbReference>
<dbReference type="Gene3D" id="3.60.10.10">
    <property type="entry name" value="Endonuclease/exonuclease/phosphatase"/>
    <property type="match status" value="1"/>
</dbReference>
<feature type="domain" description="Endonuclease/exonuclease/phosphatase" evidence="10">
    <location>
        <begin position="91"/>
        <end position="335"/>
    </location>
</feature>
<dbReference type="GO" id="GO:0016787">
    <property type="term" value="F:hydrolase activity"/>
    <property type="evidence" value="ECO:0007669"/>
    <property type="project" value="UniProtKB-KW"/>
</dbReference>
<name>A0A074KQV3_9BACT</name>
<keyword evidence="3" id="KW-0540">Nuclease</keyword>
<keyword evidence="4" id="KW-0479">Metal-binding</keyword>
<evidence type="ECO:0000256" key="3">
    <source>
        <dbReference type="ARBA" id="ARBA00022722"/>
    </source>
</evidence>
<keyword evidence="7" id="KW-0460">Magnesium</keyword>
<reference evidence="11 12" key="1">
    <citation type="submission" date="2014-04" db="EMBL/GenBank/DDBJ databases">
        <title>Characterization and application of a salt tolerant electro-active bacterium.</title>
        <authorList>
            <person name="Yang L."/>
            <person name="Wei S."/>
            <person name="Tay Q.X.M."/>
        </authorList>
    </citation>
    <scope>NUCLEOTIDE SEQUENCE [LARGE SCALE GENOMIC DNA]</scope>
    <source>
        <strain evidence="11 12">LY1</strain>
    </source>
</reference>
<evidence type="ECO:0000256" key="7">
    <source>
        <dbReference type="ARBA" id="ARBA00022842"/>
    </source>
</evidence>
<keyword evidence="9" id="KW-1133">Transmembrane helix</keyword>
<keyword evidence="6" id="KW-0378">Hydrolase</keyword>
<evidence type="ECO:0000256" key="1">
    <source>
        <dbReference type="ARBA" id="ARBA00001936"/>
    </source>
</evidence>
<evidence type="ECO:0000313" key="11">
    <source>
        <dbReference type="EMBL" id="KEO72341.1"/>
    </source>
</evidence>
<dbReference type="STRING" id="1048983.EL17_16475"/>
<proteinExistence type="predicted"/>
<keyword evidence="5" id="KW-0227">DNA damage</keyword>
<dbReference type="OrthoDB" id="635146at2"/>
<comment type="cofactor">
    <cofactor evidence="2">
        <name>Mg(2+)</name>
        <dbReference type="ChEBI" id="CHEBI:18420"/>
    </cofactor>
</comment>
<keyword evidence="12" id="KW-1185">Reference proteome</keyword>
<sequence length="355" mass="41101">MRLITYAVFFISIILFLSVRLSPEVLPYTGIMPMLIPAFLVINILLFLLYLLRGKRLLVIPLVALIIGFKFFALTFQYNTPEENPEGISVLSYNVRLFNFGMEQDEKKSLTKNSIQWVRDHPADIKCLQEFYQNYTIPTYNSIKQISDGGRYEYKYELMEGTAKRNSYGLAIFSKYPIINGGKVFQNNWTNGAIFTDINIEGDTVRIYNTHLESMNIKADDLNNIEGIKENYRDTFRKLKSGTQTRAKQVEILKDHITSSPYPVIVAGDFNDVPYSYTYFTMKSILNNAYEAAGRGFGFTYNRVLFFLRIDQLFFDNGFTAKNFNTYREVDYSDHYPISAIFQLLQPRPVATDEN</sequence>
<dbReference type="InterPro" id="IPR005135">
    <property type="entry name" value="Endo/exonuclease/phosphatase"/>
</dbReference>
<organism evidence="11 12">
    <name type="scientific">Anditalea andensis</name>
    <dbReference type="NCBI Taxonomy" id="1048983"/>
    <lineage>
        <taxon>Bacteria</taxon>
        <taxon>Pseudomonadati</taxon>
        <taxon>Bacteroidota</taxon>
        <taxon>Cytophagia</taxon>
        <taxon>Cytophagales</taxon>
        <taxon>Cytophagaceae</taxon>
        <taxon>Anditalea</taxon>
    </lineage>
</organism>
<feature type="transmembrane region" description="Helical" evidence="9">
    <location>
        <begin position="31"/>
        <end position="51"/>
    </location>
</feature>
<evidence type="ECO:0000256" key="6">
    <source>
        <dbReference type="ARBA" id="ARBA00022801"/>
    </source>
</evidence>
<dbReference type="Pfam" id="PF03372">
    <property type="entry name" value="Exo_endo_phos"/>
    <property type="match status" value="1"/>
</dbReference>
<dbReference type="CDD" id="cd09084">
    <property type="entry name" value="EEP-2"/>
    <property type="match status" value="1"/>
</dbReference>
<evidence type="ECO:0000313" key="12">
    <source>
        <dbReference type="Proteomes" id="UP000027821"/>
    </source>
</evidence>
<evidence type="ECO:0000256" key="8">
    <source>
        <dbReference type="ARBA" id="ARBA00023204"/>
    </source>
</evidence>
<evidence type="ECO:0000256" key="5">
    <source>
        <dbReference type="ARBA" id="ARBA00022763"/>
    </source>
</evidence>
<keyword evidence="8" id="KW-0234">DNA repair</keyword>
<protein>
    <submittedName>
        <fullName evidence="11">Endonuclease</fullName>
    </submittedName>
</protein>
<dbReference type="GO" id="GO:0046872">
    <property type="term" value="F:metal ion binding"/>
    <property type="evidence" value="ECO:0007669"/>
    <property type="project" value="UniProtKB-KW"/>
</dbReference>
<comment type="caution">
    <text evidence="11">The sequence shown here is derived from an EMBL/GenBank/DDBJ whole genome shotgun (WGS) entry which is preliminary data.</text>
</comment>
<dbReference type="InterPro" id="IPR036691">
    <property type="entry name" value="Endo/exonu/phosph_ase_sf"/>
</dbReference>
<dbReference type="PANTHER" id="PTHR15822:SF4">
    <property type="entry name" value="TYROSYL-DNA PHOSPHODIESTERASE 2"/>
    <property type="match status" value="1"/>
</dbReference>
<dbReference type="SUPFAM" id="SSF56219">
    <property type="entry name" value="DNase I-like"/>
    <property type="match status" value="1"/>
</dbReference>
<dbReference type="Proteomes" id="UP000027821">
    <property type="component" value="Unassembled WGS sequence"/>
</dbReference>
<evidence type="ECO:0000256" key="2">
    <source>
        <dbReference type="ARBA" id="ARBA00001946"/>
    </source>
</evidence>
<evidence type="ECO:0000256" key="4">
    <source>
        <dbReference type="ARBA" id="ARBA00022723"/>
    </source>
</evidence>
<keyword evidence="11" id="KW-0255">Endonuclease</keyword>
<evidence type="ECO:0000259" key="10">
    <source>
        <dbReference type="Pfam" id="PF03372"/>
    </source>
</evidence>
<feature type="transmembrane region" description="Helical" evidence="9">
    <location>
        <begin position="58"/>
        <end position="78"/>
    </location>
</feature>
<dbReference type="GO" id="GO:0004519">
    <property type="term" value="F:endonuclease activity"/>
    <property type="evidence" value="ECO:0007669"/>
    <property type="project" value="UniProtKB-KW"/>
</dbReference>
<keyword evidence="9" id="KW-0472">Membrane</keyword>
<dbReference type="InterPro" id="IPR051547">
    <property type="entry name" value="TDP2-like"/>
</dbReference>
<gene>
    <name evidence="11" type="ORF">EL17_16475</name>
</gene>